<dbReference type="Pfam" id="PF06724">
    <property type="entry name" value="DUF1206"/>
    <property type="match status" value="3"/>
</dbReference>
<evidence type="ECO:0000259" key="2">
    <source>
        <dbReference type="Pfam" id="PF06724"/>
    </source>
</evidence>
<feature type="transmembrane region" description="Helical" evidence="1">
    <location>
        <begin position="188"/>
        <end position="212"/>
    </location>
</feature>
<feature type="domain" description="DUF1206" evidence="2">
    <location>
        <begin position="195"/>
        <end position="260"/>
    </location>
</feature>
<protein>
    <recommendedName>
        <fullName evidence="2">DUF1206 domain-containing protein</fullName>
    </recommendedName>
</protein>
<reference evidence="3 4" key="1">
    <citation type="submission" date="2016-11" db="EMBL/GenBank/DDBJ databases">
        <authorList>
            <person name="Jaros S."/>
            <person name="Januszkiewicz K."/>
            <person name="Wedrychowicz H."/>
        </authorList>
    </citation>
    <scope>NUCLEOTIDE SEQUENCE [LARGE SCALE GENOMIC DNA]</scope>
    <source>
        <strain evidence="3 4">CGMCC 1.6102</strain>
    </source>
</reference>
<gene>
    <name evidence="3" type="ORF">SAMN04488057_104192</name>
</gene>
<evidence type="ECO:0000313" key="4">
    <source>
        <dbReference type="Proteomes" id="UP000184513"/>
    </source>
</evidence>
<feature type="domain" description="DUF1206" evidence="2">
    <location>
        <begin position="102"/>
        <end position="169"/>
    </location>
</feature>
<feature type="domain" description="DUF1206" evidence="2">
    <location>
        <begin position="19"/>
        <end position="85"/>
    </location>
</feature>
<name>A0A1M7MAT2_9BACT</name>
<proteinExistence type="predicted"/>
<feature type="transmembrane region" description="Helical" evidence="1">
    <location>
        <begin position="21"/>
        <end position="40"/>
    </location>
</feature>
<keyword evidence="1" id="KW-0472">Membrane</keyword>
<organism evidence="3 4">
    <name type="scientific">Cyclobacterium lianum</name>
    <dbReference type="NCBI Taxonomy" id="388280"/>
    <lineage>
        <taxon>Bacteria</taxon>
        <taxon>Pseudomonadati</taxon>
        <taxon>Bacteroidota</taxon>
        <taxon>Cytophagia</taxon>
        <taxon>Cytophagales</taxon>
        <taxon>Cyclobacteriaceae</taxon>
        <taxon>Cyclobacterium</taxon>
    </lineage>
</organism>
<dbReference type="STRING" id="388280.SAMN04488057_104192"/>
<dbReference type="OrthoDB" id="5702018at2"/>
<feature type="transmembrane region" description="Helical" evidence="1">
    <location>
        <begin position="102"/>
        <end position="124"/>
    </location>
</feature>
<feature type="transmembrane region" description="Helical" evidence="1">
    <location>
        <begin position="60"/>
        <end position="82"/>
    </location>
</feature>
<keyword evidence="1" id="KW-1133">Transmembrane helix</keyword>
<keyword evidence="1" id="KW-0812">Transmembrane</keyword>
<dbReference type="RefSeq" id="WP_073093980.1">
    <property type="nucleotide sequence ID" value="NZ_FRCY01000004.1"/>
</dbReference>
<feature type="transmembrane region" description="Helical" evidence="1">
    <location>
        <begin position="144"/>
        <end position="168"/>
    </location>
</feature>
<accession>A0A1M7MAT2</accession>
<evidence type="ECO:0000256" key="1">
    <source>
        <dbReference type="SAM" id="Phobius"/>
    </source>
</evidence>
<feature type="transmembrane region" description="Helical" evidence="1">
    <location>
        <begin position="237"/>
        <end position="258"/>
    </location>
</feature>
<dbReference type="EMBL" id="FRCY01000004">
    <property type="protein sequence ID" value="SHM87826.1"/>
    <property type="molecule type" value="Genomic_DNA"/>
</dbReference>
<keyword evidence="4" id="KW-1185">Reference proteome</keyword>
<evidence type="ECO:0000313" key="3">
    <source>
        <dbReference type="EMBL" id="SHM87826.1"/>
    </source>
</evidence>
<dbReference type="InterPro" id="IPR009597">
    <property type="entry name" value="DUF1206"/>
</dbReference>
<dbReference type="Proteomes" id="UP000184513">
    <property type="component" value="Unassembled WGS sequence"/>
</dbReference>
<dbReference type="AlphaFoldDB" id="A0A1M7MAT2"/>
<sequence>METQNQNPGEEKKKKFARFGIATKGVVYVLTGGLTAWAAFGSGGKTTGSDGALKFLVAQPFGQVMLWLVVFGLAGYVFWRMYQTFNDPDDEGSDSKGIARRIGFFSSGIFYLFIIYTAVQVLIGSGSDSGGKQSMIQKLLDQEYGRWLLAAVALVFFGKAVYQIFNAYSGKFKEEVEQAGMDQKAQQLMIYSGHVGYTSRGLVAGLIAYLTVRAAVTFDASKAGGTKDAFQFIQNEFGTLVMGIIALGLLGFGVFMIIKASERKMNF</sequence>